<proteinExistence type="predicted"/>
<sequence length="158" mass="17751">MTFLETKSVVRVVEETGSREAYIDDLMMADESREAVEAYLHKGKLFRIEADGNVAGVLLLVSAAEESMEIVNMALRPAYRGKGLGREAVEQVAAYCSSIGISRLIVGTANSSIGNLAFYQRTGFRMYDILQAYFDHYPEPFYENGIRGRDMVMLERFL</sequence>
<gene>
    <name evidence="3" type="ORF">HCN83_16080</name>
</gene>
<dbReference type="GO" id="GO:0008080">
    <property type="term" value="F:N-acetyltransferase activity"/>
    <property type="evidence" value="ECO:0007669"/>
    <property type="project" value="InterPro"/>
</dbReference>
<dbReference type="SUPFAM" id="SSF55729">
    <property type="entry name" value="Acyl-CoA N-acyltransferases (Nat)"/>
    <property type="match status" value="1"/>
</dbReference>
<dbReference type="InterPro" id="IPR000182">
    <property type="entry name" value="GNAT_dom"/>
</dbReference>
<dbReference type="InterPro" id="IPR016181">
    <property type="entry name" value="Acyl_CoA_acyltransferase"/>
</dbReference>
<dbReference type="Gene3D" id="3.40.630.30">
    <property type="match status" value="1"/>
</dbReference>
<keyword evidence="1" id="KW-0808">Transferase</keyword>
<evidence type="ECO:0000259" key="2">
    <source>
        <dbReference type="PROSITE" id="PS51186"/>
    </source>
</evidence>
<dbReference type="Proteomes" id="UP000752012">
    <property type="component" value="Unassembled WGS sequence"/>
</dbReference>
<protein>
    <submittedName>
        <fullName evidence="3">GNAT family N-acetyltransferase</fullName>
    </submittedName>
</protein>
<reference evidence="3 4" key="1">
    <citation type="submission" date="2020-03" db="EMBL/GenBank/DDBJ databases">
        <title>Assessment of the enzymatic potential of alkaline-tolerant lipase obtained from Bacillus luteus H11 (technogenic soil) for the bioremediation of saline soils contaminated with petroleum substances.</title>
        <authorList>
            <person name="Kalwasinska A."/>
        </authorList>
    </citation>
    <scope>NUCLEOTIDE SEQUENCE [LARGE SCALE GENOMIC DNA]</scope>
    <source>
        <strain evidence="3 4">H11</strain>
    </source>
</reference>
<accession>A0A969PTZ6</accession>
<dbReference type="Pfam" id="PF00583">
    <property type="entry name" value="Acetyltransf_1"/>
    <property type="match status" value="1"/>
</dbReference>
<feature type="domain" description="N-acetyltransferase" evidence="2">
    <location>
        <begin position="1"/>
        <end position="149"/>
    </location>
</feature>
<dbReference type="PANTHER" id="PTHR13947:SF37">
    <property type="entry name" value="LD18367P"/>
    <property type="match status" value="1"/>
</dbReference>
<dbReference type="PANTHER" id="PTHR13947">
    <property type="entry name" value="GNAT FAMILY N-ACETYLTRANSFERASE"/>
    <property type="match status" value="1"/>
</dbReference>
<dbReference type="CDD" id="cd04301">
    <property type="entry name" value="NAT_SF"/>
    <property type="match status" value="1"/>
</dbReference>
<organism evidence="3 4">
    <name type="scientific">Alkalicoccus luteus</name>
    <dbReference type="NCBI Taxonomy" id="1237094"/>
    <lineage>
        <taxon>Bacteria</taxon>
        <taxon>Bacillati</taxon>
        <taxon>Bacillota</taxon>
        <taxon>Bacilli</taxon>
        <taxon>Bacillales</taxon>
        <taxon>Bacillaceae</taxon>
        <taxon>Alkalicoccus</taxon>
    </lineage>
</organism>
<evidence type="ECO:0000313" key="3">
    <source>
        <dbReference type="EMBL" id="NJP39089.1"/>
    </source>
</evidence>
<dbReference type="AlphaFoldDB" id="A0A969PTZ6"/>
<dbReference type="PROSITE" id="PS51186">
    <property type="entry name" value="GNAT"/>
    <property type="match status" value="1"/>
</dbReference>
<evidence type="ECO:0000313" key="4">
    <source>
        <dbReference type="Proteomes" id="UP000752012"/>
    </source>
</evidence>
<dbReference type="InterPro" id="IPR050769">
    <property type="entry name" value="NAT_camello-type"/>
</dbReference>
<keyword evidence="4" id="KW-1185">Reference proteome</keyword>
<comment type="caution">
    <text evidence="3">The sequence shown here is derived from an EMBL/GenBank/DDBJ whole genome shotgun (WGS) entry which is preliminary data.</text>
</comment>
<evidence type="ECO:0000256" key="1">
    <source>
        <dbReference type="ARBA" id="ARBA00022679"/>
    </source>
</evidence>
<name>A0A969PTZ6_9BACI</name>
<dbReference type="EMBL" id="JAATHJ010000038">
    <property type="protein sequence ID" value="NJP39089.1"/>
    <property type="molecule type" value="Genomic_DNA"/>
</dbReference>